<evidence type="ECO:0000313" key="2">
    <source>
        <dbReference type="Proteomes" id="UP000800036"/>
    </source>
</evidence>
<gene>
    <name evidence="1" type="ORF">BU23DRAFT_570382</name>
</gene>
<protein>
    <submittedName>
        <fullName evidence="1">Uncharacterized protein</fullName>
    </submittedName>
</protein>
<accession>A0A6A5V0Z0</accession>
<dbReference type="AlphaFoldDB" id="A0A6A5V0Z0"/>
<name>A0A6A5V0Z0_9PLEO</name>
<dbReference type="Proteomes" id="UP000800036">
    <property type="component" value="Unassembled WGS sequence"/>
</dbReference>
<dbReference type="EMBL" id="ML976697">
    <property type="protein sequence ID" value="KAF1970911.1"/>
    <property type="molecule type" value="Genomic_DNA"/>
</dbReference>
<organism evidence="1 2">
    <name type="scientific">Bimuria novae-zelandiae CBS 107.79</name>
    <dbReference type="NCBI Taxonomy" id="1447943"/>
    <lineage>
        <taxon>Eukaryota</taxon>
        <taxon>Fungi</taxon>
        <taxon>Dikarya</taxon>
        <taxon>Ascomycota</taxon>
        <taxon>Pezizomycotina</taxon>
        <taxon>Dothideomycetes</taxon>
        <taxon>Pleosporomycetidae</taxon>
        <taxon>Pleosporales</taxon>
        <taxon>Massarineae</taxon>
        <taxon>Didymosphaeriaceae</taxon>
        <taxon>Bimuria</taxon>
    </lineage>
</organism>
<sequence>MFSCFYPSWHSTIRKYDRPYSHGQDLVKLRRDLVQDGIHYPQTVYFTNLQSMPPEILFIISQPSFPFNSIIHARNHRQIENRGGAFAGLRGALELFQFELDQIVMRNPMEPEQSDWVKRSIVRPLSLAKILYLCRSPNLDDQLRSAFFGSNHLNLRNSYSADGEGVHGVTYLQDGEKADYLPWIFLQNICPENTAALSNISAELYTEP</sequence>
<reference evidence="1" key="1">
    <citation type="journal article" date="2020" name="Stud. Mycol.">
        <title>101 Dothideomycetes genomes: a test case for predicting lifestyles and emergence of pathogens.</title>
        <authorList>
            <person name="Haridas S."/>
            <person name="Albert R."/>
            <person name="Binder M."/>
            <person name="Bloem J."/>
            <person name="Labutti K."/>
            <person name="Salamov A."/>
            <person name="Andreopoulos B."/>
            <person name="Baker S."/>
            <person name="Barry K."/>
            <person name="Bills G."/>
            <person name="Bluhm B."/>
            <person name="Cannon C."/>
            <person name="Castanera R."/>
            <person name="Culley D."/>
            <person name="Daum C."/>
            <person name="Ezra D."/>
            <person name="Gonzalez J."/>
            <person name="Henrissat B."/>
            <person name="Kuo A."/>
            <person name="Liang C."/>
            <person name="Lipzen A."/>
            <person name="Lutzoni F."/>
            <person name="Magnuson J."/>
            <person name="Mondo S."/>
            <person name="Nolan M."/>
            <person name="Ohm R."/>
            <person name="Pangilinan J."/>
            <person name="Park H.-J."/>
            <person name="Ramirez L."/>
            <person name="Alfaro M."/>
            <person name="Sun H."/>
            <person name="Tritt A."/>
            <person name="Yoshinaga Y."/>
            <person name="Zwiers L.-H."/>
            <person name="Turgeon B."/>
            <person name="Goodwin S."/>
            <person name="Spatafora J."/>
            <person name="Crous P."/>
            <person name="Grigoriev I."/>
        </authorList>
    </citation>
    <scope>NUCLEOTIDE SEQUENCE</scope>
    <source>
        <strain evidence="1">CBS 107.79</strain>
    </source>
</reference>
<proteinExistence type="predicted"/>
<evidence type="ECO:0000313" key="1">
    <source>
        <dbReference type="EMBL" id="KAF1970911.1"/>
    </source>
</evidence>
<keyword evidence="2" id="KW-1185">Reference proteome</keyword>